<dbReference type="EMBL" id="BNJQ01000002">
    <property type="protein sequence ID" value="GHP01989.1"/>
    <property type="molecule type" value="Genomic_DNA"/>
</dbReference>
<comment type="similarity">
    <text evidence="2 9">Belongs to the SPCS3 family.</text>
</comment>
<reference evidence="11" key="1">
    <citation type="submission" date="2020-10" db="EMBL/GenBank/DDBJ databases">
        <title>Unveiling of a novel bifunctional photoreceptor, Dualchrome1, isolated from a cosmopolitan green alga.</title>
        <authorList>
            <person name="Suzuki S."/>
            <person name="Kawachi M."/>
        </authorList>
    </citation>
    <scope>NUCLEOTIDE SEQUENCE</scope>
    <source>
        <strain evidence="11">NIES 2893</strain>
    </source>
</reference>
<dbReference type="AlphaFoldDB" id="A0A830H924"/>
<evidence type="ECO:0000256" key="7">
    <source>
        <dbReference type="ARBA" id="ARBA00023136"/>
    </source>
</evidence>
<proteinExistence type="inferred from homology"/>
<evidence type="ECO:0000256" key="5">
    <source>
        <dbReference type="ARBA" id="ARBA00022968"/>
    </source>
</evidence>
<dbReference type="Pfam" id="PF04573">
    <property type="entry name" value="SPC22"/>
    <property type="match status" value="1"/>
</dbReference>
<evidence type="ECO:0000256" key="10">
    <source>
        <dbReference type="SAM" id="SignalP"/>
    </source>
</evidence>
<gene>
    <name evidence="11" type="ORF">PPROV_000074500</name>
</gene>
<sequence>MHTFLFRLNALATFAISTLAALCAVAAFTDVFHASNPVVNVSLARVERLHPVPSSGNDEAFLAFKISADLSSLFSWNTKQLFVWLDASYETPRNVENHVSLWDRIITSREEAVLSLPYVRNKYKLVDQGNYLRNRALNLTMHWNVMPSTGALWHGSKTFSGFRLPKRYTNDRN</sequence>
<evidence type="ECO:0000256" key="1">
    <source>
        <dbReference type="ARBA" id="ARBA00004648"/>
    </source>
</evidence>
<comment type="subcellular location">
    <subcellularLocation>
        <location evidence="1">Endoplasmic reticulum membrane</location>
        <topology evidence="1">Single-pass type II membrane protein</topology>
    </subcellularLocation>
</comment>
<keyword evidence="12" id="KW-1185">Reference proteome</keyword>
<keyword evidence="7 9" id="KW-0472">Membrane</keyword>
<evidence type="ECO:0000313" key="11">
    <source>
        <dbReference type="EMBL" id="GHP01989.1"/>
    </source>
</evidence>
<dbReference type="GO" id="GO:0045047">
    <property type="term" value="P:protein targeting to ER"/>
    <property type="evidence" value="ECO:0007669"/>
    <property type="project" value="TreeGrafter"/>
</dbReference>
<evidence type="ECO:0000256" key="4">
    <source>
        <dbReference type="ARBA" id="ARBA00022824"/>
    </source>
</evidence>
<dbReference type="PANTHER" id="PTHR12804">
    <property type="entry name" value="MICROSOMAL SIGNAL PEPTIDASE 23 KD SUBUNIT SPC22/23"/>
    <property type="match status" value="1"/>
</dbReference>
<keyword evidence="3 9" id="KW-0812">Transmembrane</keyword>
<dbReference type="InterPro" id="IPR007653">
    <property type="entry name" value="SPC3"/>
</dbReference>
<accession>A0A830H924</accession>
<evidence type="ECO:0000256" key="3">
    <source>
        <dbReference type="ARBA" id="ARBA00022692"/>
    </source>
</evidence>
<organism evidence="11 12">
    <name type="scientific">Pycnococcus provasolii</name>
    <dbReference type="NCBI Taxonomy" id="41880"/>
    <lineage>
        <taxon>Eukaryota</taxon>
        <taxon>Viridiplantae</taxon>
        <taxon>Chlorophyta</taxon>
        <taxon>Pseudoscourfieldiophyceae</taxon>
        <taxon>Pseudoscourfieldiales</taxon>
        <taxon>Pycnococcaceae</taxon>
        <taxon>Pycnococcus</taxon>
    </lineage>
</organism>
<comment type="function">
    <text evidence="9">Essential component of the signal peptidase complex (SPC) which catalyzes the cleavage of N-terminal signal sequences from nascent proteins as they are translocated into the lumen of the endoplasmic reticulum. Essential for the SPC catalytic activity, possibly by stabilizing and positioning the active center of the complex close to the lumenal surface.</text>
</comment>
<protein>
    <recommendedName>
        <fullName evidence="8 9">Signal peptidase complex subunit 3</fullName>
    </recommendedName>
    <alternativeName>
        <fullName evidence="9">Microsomal signal peptidase 22 kDa subunit</fullName>
    </alternativeName>
</protein>
<keyword evidence="6 9" id="KW-1133">Transmembrane helix</keyword>
<evidence type="ECO:0000256" key="6">
    <source>
        <dbReference type="ARBA" id="ARBA00022989"/>
    </source>
</evidence>
<dbReference type="GO" id="GO:0006465">
    <property type="term" value="P:signal peptide processing"/>
    <property type="evidence" value="ECO:0007669"/>
    <property type="project" value="UniProtKB-UniRule"/>
</dbReference>
<evidence type="ECO:0000256" key="2">
    <source>
        <dbReference type="ARBA" id="ARBA00009289"/>
    </source>
</evidence>
<dbReference type="Proteomes" id="UP000660262">
    <property type="component" value="Unassembled WGS sequence"/>
</dbReference>
<comment type="caution">
    <text evidence="11">The sequence shown here is derived from an EMBL/GenBank/DDBJ whole genome shotgun (WGS) entry which is preliminary data.</text>
</comment>
<evidence type="ECO:0000313" key="12">
    <source>
        <dbReference type="Proteomes" id="UP000660262"/>
    </source>
</evidence>
<keyword evidence="5 9" id="KW-0735">Signal-anchor</keyword>
<keyword evidence="10" id="KW-0732">Signal</keyword>
<evidence type="ECO:0000256" key="8">
    <source>
        <dbReference type="ARBA" id="ARBA00029556"/>
    </source>
</evidence>
<evidence type="ECO:0000256" key="9">
    <source>
        <dbReference type="PIRNR" id="PIRNR016089"/>
    </source>
</evidence>
<keyword evidence="4 9" id="KW-0256">Endoplasmic reticulum</keyword>
<dbReference type="GO" id="GO:0005787">
    <property type="term" value="C:signal peptidase complex"/>
    <property type="evidence" value="ECO:0007669"/>
    <property type="project" value="UniProtKB-UniRule"/>
</dbReference>
<feature type="chain" id="PRO_5032406008" description="Signal peptidase complex subunit 3" evidence="10">
    <location>
        <begin position="21"/>
        <end position="173"/>
    </location>
</feature>
<feature type="signal peptide" evidence="10">
    <location>
        <begin position="1"/>
        <end position="20"/>
    </location>
</feature>
<dbReference type="OrthoDB" id="10261524at2759"/>
<dbReference type="PANTHER" id="PTHR12804:SF0">
    <property type="entry name" value="SIGNAL PEPTIDASE COMPLEX SUBUNIT 3"/>
    <property type="match status" value="1"/>
</dbReference>
<dbReference type="PIRSF" id="PIRSF016089">
    <property type="entry name" value="SPC22"/>
    <property type="match status" value="1"/>
</dbReference>
<name>A0A830H924_9CHLO</name>